<reference evidence="2 3" key="1">
    <citation type="submission" date="2014-06" db="EMBL/GenBank/DDBJ databases">
        <authorList>
            <person name="Swart Estienne"/>
        </authorList>
    </citation>
    <scope>NUCLEOTIDE SEQUENCE [LARGE SCALE GENOMIC DNA]</scope>
    <source>
        <strain evidence="2 3">130c</strain>
    </source>
</reference>
<protein>
    <recommendedName>
        <fullName evidence="4">Cyclic nucleotide-binding domain-containing protein</fullName>
    </recommendedName>
</protein>
<organism evidence="2 3">
    <name type="scientific">Stylonychia lemnae</name>
    <name type="common">Ciliate</name>
    <dbReference type="NCBI Taxonomy" id="5949"/>
    <lineage>
        <taxon>Eukaryota</taxon>
        <taxon>Sar</taxon>
        <taxon>Alveolata</taxon>
        <taxon>Ciliophora</taxon>
        <taxon>Intramacronucleata</taxon>
        <taxon>Spirotrichea</taxon>
        <taxon>Stichotrichia</taxon>
        <taxon>Sporadotrichida</taxon>
        <taxon>Oxytrichidae</taxon>
        <taxon>Stylonychinae</taxon>
        <taxon>Stylonychia</taxon>
    </lineage>
</organism>
<evidence type="ECO:0000313" key="3">
    <source>
        <dbReference type="Proteomes" id="UP000039865"/>
    </source>
</evidence>
<feature type="compositionally biased region" description="Polar residues" evidence="1">
    <location>
        <begin position="16"/>
        <end position="80"/>
    </location>
</feature>
<evidence type="ECO:0000313" key="2">
    <source>
        <dbReference type="EMBL" id="CDW81982.1"/>
    </source>
</evidence>
<feature type="compositionally biased region" description="Polar residues" evidence="1">
    <location>
        <begin position="563"/>
        <end position="575"/>
    </location>
</feature>
<accession>A0A078AKL3</accession>
<dbReference type="Proteomes" id="UP000039865">
    <property type="component" value="Unassembled WGS sequence"/>
</dbReference>
<name>A0A078AKL3_STYLE</name>
<dbReference type="InterPro" id="IPR014710">
    <property type="entry name" value="RmlC-like_jellyroll"/>
</dbReference>
<dbReference type="InParanoid" id="A0A078AKL3"/>
<dbReference type="Gene3D" id="2.60.120.10">
    <property type="entry name" value="Jelly Rolls"/>
    <property type="match status" value="1"/>
</dbReference>
<feature type="region of interest" description="Disordered" evidence="1">
    <location>
        <begin position="539"/>
        <end position="575"/>
    </location>
</feature>
<evidence type="ECO:0000256" key="1">
    <source>
        <dbReference type="SAM" id="MobiDB-lite"/>
    </source>
</evidence>
<feature type="region of interest" description="Disordered" evidence="1">
    <location>
        <begin position="16"/>
        <end position="81"/>
    </location>
</feature>
<dbReference type="InterPro" id="IPR018490">
    <property type="entry name" value="cNMP-bd_dom_sf"/>
</dbReference>
<proteinExistence type="predicted"/>
<dbReference type="SUPFAM" id="SSF51206">
    <property type="entry name" value="cAMP-binding domain-like"/>
    <property type="match status" value="1"/>
</dbReference>
<evidence type="ECO:0008006" key="4">
    <source>
        <dbReference type="Google" id="ProtNLM"/>
    </source>
</evidence>
<gene>
    <name evidence="2" type="primary">Contig14696.g15654</name>
    <name evidence="2" type="ORF">STYLEM_11007</name>
</gene>
<dbReference type="OrthoDB" id="10664463at2759"/>
<dbReference type="AlphaFoldDB" id="A0A078AKL3"/>
<keyword evidence="3" id="KW-1185">Reference proteome</keyword>
<sequence length="757" mass="87865">MDIQAEDINLDTQIRQSKNFTQGKQSPMKQSFHLSKQSPLSKGHSSQIQIENFSSPLSKQTTLKNPETQSAKKNQITQQDDNYYYYEDNSLSELRKSKERSSYYDFTFSGQQLEQQQQQVLSIYDQKEFSNKLPIIVQEKQSLRYSNPVDFSEGVSRDSAQKFMINRTTDQSRLQTLQYQNELEMIPSEKSLLPDINQSSLEPKFGLAEAQSKSGIKNKSNLIKEYQTIDPYGQNYPQVIANSKKMISHRGGGSLMNQNRQQRLQQNHSRHFNKSLIYSTNTYGIDSGTNIHNPNQSQSPARKDQFDQSIEISDYLSRKIDTKKLNVMIFQSKIKKFQTQYGLKLIDPKKQPQGRNDSITQIPKINNESSFTNFDQTNEMEIGSHLLTINNDLNKQTYQDQNDYQQQSTSNLIMLKAIQNNAKRKIIHNNGLEFYRIRMGINDLPKIRFEKSMPPENIPQIKRRTDSIRTIKNNEFAHQSLRLNNNSQLDGQSRNLNQESQNSSLMVYSLAQNDKIESIENEIKLCLLELVRSDQTQEEEIQLTENEQTKNILPDSDVKSDPYTDNTPISTQDNQNSLINDASISNIHKIGSIDTQEQRTVFVPIIKLQQCHPLFSKLSTHATKVLLQFGQIITLIQNQLLFKEQQQQALNYQQIYFRARKFFIILYGQMCYQNNDKVQLAIFGLGSVAGEEWMFNKGLRYRLENCFAKVNSCVLEITAKQYENMKIFMGENKMKKDLSILESILKRNYFQKKSIYQ</sequence>
<dbReference type="EMBL" id="CCKQ01010467">
    <property type="protein sequence ID" value="CDW81982.1"/>
    <property type="molecule type" value="Genomic_DNA"/>
</dbReference>